<protein>
    <submittedName>
        <fullName evidence="1">Uncharacterized protein</fullName>
    </submittedName>
</protein>
<dbReference type="Proteomes" id="UP000325127">
    <property type="component" value="Chromosome"/>
</dbReference>
<dbReference type="AlphaFoldDB" id="A0A5C2LJZ7"/>
<proteinExistence type="predicted"/>
<evidence type="ECO:0000313" key="1">
    <source>
        <dbReference type="EMBL" id="QEP92380.1"/>
    </source>
</evidence>
<evidence type="ECO:0000313" key="2">
    <source>
        <dbReference type="Proteomes" id="UP000325127"/>
    </source>
</evidence>
<accession>A0A5C2LJZ7</accession>
<gene>
    <name evidence="1" type="ORF">FZ928_07870</name>
</gene>
<dbReference type="EMBL" id="CP043670">
    <property type="protein sequence ID" value="QEP92380.1"/>
    <property type="molecule type" value="Genomic_DNA"/>
</dbReference>
<organism evidence="1 2">
    <name type="scientific">Klebsiella pneumoniae</name>
    <dbReference type="NCBI Taxonomy" id="573"/>
    <lineage>
        <taxon>Bacteria</taxon>
        <taxon>Pseudomonadati</taxon>
        <taxon>Pseudomonadota</taxon>
        <taxon>Gammaproteobacteria</taxon>
        <taxon>Enterobacterales</taxon>
        <taxon>Enterobacteriaceae</taxon>
        <taxon>Klebsiella/Raoultella group</taxon>
        <taxon>Klebsiella</taxon>
        <taxon>Klebsiella pneumoniae complex</taxon>
    </lineage>
</organism>
<reference evidence="1 2" key="1">
    <citation type="submission" date="2019-08" db="EMBL/GenBank/DDBJ databases">
        <title>Emergence of NDM-5-producing hypervirulent Klebsiella pneumoniae from clinical infections.</title>
        <authorList>
            <person name="Shen Z."/>
            <person name="Zhang H."/>
            <person name="Li M."/>
        </authorList>
    </citation>
    <scope>NUCLEOTIDE SEQUENCE [LARGE SCALE GENOMIC DNA]</scope>
    <source>
        <strain evidence="1 2">RJ18-01</strain>
    </source>
</reference>
<name>A0A5C2LJZ7_KLEPN</name>
<sequence>MTIRLVCLSRVLRSVTSPGDKMPSAVIYFQFRRWDAAKTSMNIKFMSPQRDLTLKNVAKAKD</sequence>